<evidence type="ECO:0000313" key="4">
    <source>
        <dbReference type="Proteomes" id="UP000230423"/>
    </source>
</evidence>
<organism evidence="3 4">
    <name type="scientific">Teladorsagia circumcincta</name>
    <name type="common">Brown stomach worm</name>
    <name type="synonym">Ostertagia circumcincta</name>
    <dbReference type="NCBI Taxonomy" id="45464"/>
    <lineage>
        <taxon>Eukaryota</taxon>
        <taxon>Metazoa</taxon>
        <taxon>Ecdysozoa</taxon>
        <taxon>Nematoda</taxon>
        <taxon>Chromadorea</taxon>
        <taxon>Rhabditida</taxon>
        <taxon>Rhabditina</taxon>
        <taxon>Rhabditomorpha</taxon>
        <taxon>Strongyloidea</taxon>
        <taxon>Trichostrongylidae</taxon>
        <taxon>Teladorsagia</taxon>
    </lineage>
</organism>
<accession>A0A2G9TQZ7</accession>
<keyword evidence="1" id="KW-0175">Coiled coil</keyword>
<dbReference type="OrthoDB" id="5871537at2759"/>
<evidence type="ECO:0000256" key="2">
    <source>
        <dbReference type="SAM" id="MobiDB-lite"/>
    </source>
</evidence>
<feature type="compositionally biased region" description="Low complexity" evidence="2">
    <location>
        <begin position="30"/>
        <end position="41"/>
    </location>
</feature>
<feature type="coiled-coil region" evidence="1">
    <location>
        <begin position="113"/>
        <end position="140"/>
    </location>
</feature>
<reference evidence="3 4" key="1">
    <citation type="submission" date="2015-09" db="EMBL/GenBank/DDBJ databases">
        <title>Draft genome of the parasitic nematode Teladorsagia circumcincta isolate WARC Sus (inbred).</title>
        <authorList>
            <person name="Mitreva M."/>
        </authorList>
    </citation>
    <scope>NUCLEOTIDE SEQUENCE [LARGE SCALE GENOMIC DNA]</scope>
    <source>
        <strain evidence="3 4">S</strain>
    </source>
</reference>
<dbReference type="EMBL" id="KZ355528">
    <property type="protein sequence ID" value="PIO60411.1"/>
    <property type="molecule type" value="Genomic_DNA"/>
</dbReference>
<evidence type="ECO:0000313" key="3">
    <source>
        <dbReference type="EMBL" id="PIO60411.1"/>
    </source>
</evidence>
<proteinExistence type="predicted"/>
<protein>
    <submittedName>
        <fullName evidence="3">Uncharacterized protein</fullName>
    </submittedName>
</protein>
<dbReference type="AlphaFoldDB" id="A0A2G9TQZ7"/>
<feature type="region of interest" description="Disordered" evidence="2">
    <location>
        <begin position="15"/>
        <end position="53"/>
    </location>
</feature>
<evidence type="ECO:0000256" key="1">
    <source>
        <dbReference type="SAM" id="Coils"/>
    </source>
</evidence>
<keyword evidence="4" id="KW-1185">Reference proteome</keyword>
<gene>
    <name evidence="3" type="ORF">TELCIR_18091</name>
</gene>
<dbReference type="Proteomes" id="UP000230423">
    <property type="component" value="Unassembled WGS sequence"/>
</dbReference>
<name>A0A2G9TQZ7_TELCI</name>
<sequence length="185" mass="21400">MNMFPNMNQTPQYGQHMPCGSFVHPGVYPQTSQQQQQQHQQPRNGTDAKSLHAQLQTERLLRESAERELHHLKKYTSDLTRNLQYSYWVISQLQQAIRVNNANQAESCVAVEASEMQERIDRLQKENDLLRKALQTNEVKDECKSEEKITDGFDVNEIYGTKNELLLMALNYDMTSRPKESVGNS</sequence>